<accession>A0A9P7BYH1</accession>
<dbReference type="Proteomes" id="UP000717996">
    <property type="component" value="Unassembled WGS sequence"/>
</dbReference>
<name>A0A9P7BYH1_RHIOR</name>
<comment type="caution">
    <text evidence="2">The sequence shown here is derived from an EMBL/GenBank/DDBJ whole genome shotgun (WGS) entry which is preliminary data.</text>
</comment>
<dbReference type="EMBL" id="JAANIT010019336">
    <property type="protein sequence ID" value="KAG1518157.1"/>
    <property type="molecule type" value="Genomic_DNA"/>
</dbReference>
<evidence type="ECO:0000313" key="3">
    <source>
        <dbReference type="Proteomes" id="UP000717996"/>
    </source>
</evidence>
<organism evidence="2 3">
    <name type="scientific">Rhizopus oryzae</name>
    <name type="common">Mucormycosis agent</name>
    <name type="synonym">Rhizopus arrhizus var. delemar</name>
    <dbReference type="NCBI Taxonomy" id="64495"/>
    <lineage>
        <taxon>Eukaryota</taxon>
        <taxon>Fungi</taxon>
        <taxon>Fungi incertae sedis</taxon>
        <taxon>Mucoromycota</taxon>
        <taxon>Mucoromycotina</taxon>
        <taxon>Mucoromycetes</taxon>
        <taxon>Mucorales</taxon>
        <taxon>Mucorineae</taxon>
        <taxon>Rhizopodaceae</taxon>
        <taxon>Rhizopus</taxon>
    </lineage>
</organism>
<evidence type="ECO:0000256" key="1">
    <source>
        <dbReference type="SAM" id="MobiDB-lite"/>
    </source>
</evidence>
<evidence type="ECO:0000313" key="2">
    <source>
        <dbReference type="EMBL" id="KAG1518157.1"/>
    </source>
</evidence>
<sequence>MEHVVEHQDVQRGQFGQAGARHAAHHPAVEGVGRDDQAEFHLGQLRGGRGEMGGGNNGVPDGYGHGQGS</sequence>
<feature type="region of interest" description="Disordered" evidence="1">
    <location>
        <begin position="1"/>
        <end position="69"/>
    </location>
</feature>
<reference evidence="2" key="1">
    <citation type="journal article" date="2020" name="Microb. Genom.">
        <title>Genetic diversity of clinical and environmental Mucorales isolates obtained from an investigation of mucormycosis cases among solid organ transplant recipients.</title>
        <authorList>
            <person name="Nguyen M.H."/>
            <person name="Kaul D."/>
            <person name="Muto C."/>
            <person name="Cheng S.J."/>
            <person name="Richter R.A."/>
            <person name="Bruno V.M."/>
            <person name="Liu G."/>
            <person name="Beyhan S."/>
            <person name="Sundermann A.J."/>
            <person name="Mounaud S."/>
            <person name="Pasculle A.W."/>
            <person name="Nierman W.C."/>
            <person name="Driscoll E."/>
            <person name="Cumbie R."/>
            <person name="Clancy C.J."/>
            <person name="Dupont C.L."/>
        </authorList>
    </citation>
    <scope>NUCLEOTIDE SEQUENCE</scope>
    <source>
        <strain evidence="2">GL16</strain>
    </source>
</reference>
<gene>
    <name evidence="2" type="ORF">G6F51_014782</name>
</gene>
<proteinExistence type="predicted"/>
<feature type="compositionally biased region" description="Gly residues" evidence="1">
    <location>
        <begin position="45"/>
        <end position="69"/>
    </location>
</feature>
<protein>
    <submittedName>
        <fullName evidence="2">Uncharacterized protein</fullName>
    </submittedName>
</protein>
<feature type="compositionally biased region" description="Basic and acidic residues" evidence="1">
    <location>
        <begin position="1"/>
        <end position="10"/>
    </location>
</feature>
<dbReference type="AlphaFoldDB" id="A0A9P7BYH1"/>